<dbReference type="AlphaFoldDB" id="E9GEB5"/>
<dbReference type="EMBL" id="GL732540">
    <property type="protein sequence ID" value="EFX82335.1"/>
    <property type="molecule type" value="Genomic_DNA"/>
</dbReference>
<name>E9GEB5_DAPPU</name>
<dbReference type="OrthoDB" id="6378329at2759"/>
<protein>
    <recommendedName>
        <fullName evidence="4">MARVEL domain-containing protein</fullName>
    </recommendedName>
</protein>
<gene>
    <name evidence="2" type="ORF">DAPPUDRAFT_302568</name>
</gene>
<organism evidence="2 3">
    <name type="scientific">Daphnia pulex</name>
    <name type="common">Water flea</name>
    <dbReference type="NCBI Taxonomy" id="6669"/>
    <lineage>
        <taxon>Eukaryota</taxon>
        <taxon>Metazoa</taxon>
        <taxon>Ecdysozoa</taxon>
        <taxon>Arthropoda</taxon>
        <taxon>Crustacea</taxon>
        <taxon>Branchiopoda</taxon>
        <taxon>Diplostraca</taxon>
        <taxon>Cladocera</taxon>
        <taxon>Anomopoda</taxon>
        <taxon>Daphniidae</taxon>
        <taxon>Daphnia</taxon>
    </lineage>
</organism>
<dbReference type="InParanoid" id="E9GEB5"/>
<feature type="transmembrane region" description="Helical" evidence="1">
    <location>
        <begin position="12"/>
        <end position="33"/>
    </location>
</feature>
<feature type="transmembrane region" description="Helical" evidence="1">
    <location>
        <begin position="39"/>
        <end position="55"/>
    </location>
</feature>
<evidence type="ECO:0000313" key="3">
    <source>
        <dbReference type="Proteomes" id="UP000000305"/>
    </source>
</evidence>
<dbReference type="KEGG" id="dpx:DAPPUDRAFT_302568"/>
<reference evidence="2 3" key="1">
    <citation type="journal article" date="2011" name="Science">
        <title>The ecoresponsive genome of Daphnia pulex.</title>
        <authorList>
            <person name="Colbourne J.K."/>
            <person name="Pfrender M.E."/>
            <person name="Gilbert D."/>
            <person name="Thomas W.K."/>
            <person name="Tucker A."/>
            <person name="Oakley T.H."/>
            <person name="Tokishita S."/>
            <person name="Aerts A."/>
            <person name="Arnold G.J."/>
            <person name="Basu M.K."/>
            <person name="Bauer D.J."/>
            <person name="Caceres C.E."/>
            <person name="Carmel L."/>
            <person name="Casola C."/>
            <person name="Choi J.H."/>
            <person name="Detter J.C."/>
            <person name="Dong Q."/>
            <person name="Dusheyko S."/>
            <person name="Eads B.D."/>
            <person name="Frohlich T."/>
            <person name="Geiler-Samerotte K.A."/>
            <person name="Gerlach D."/>
            <person name="Hatcher P."/>
            <person name="Jogdeo S."/>
            <person name="Krijgsveld J."/>
            <person name="Kriventseva E.V."/>
            <person name="Kultz D."/>
            <person name="Laforsch C."/>
            <person name="Lindquist E."/>
            <person name="Lopez J."/>
            <person name="Manak J.R."/>
            <person name="Muller J."/>
            <person name="Pangilinan J."/>
            <person name="Patwardhan R.P."/>
            <person name="Pitluck S."/>
            <person name="Pritham E.J."/>
            <person name="Rechtsteiner A."/>
            <person name="Rho M."/>
            <person name="Rogozin I.B."/>
            <person name="Sakarya O."/>
            <person name="Salamov A."/>
            <person name="Schaack S."/>
            <person name="Shapiro H."/>
            <person name="Shiga Y."/>
            <person name="Skalitzky C."/>
            <person name="Smith Z."/>
            <person name="Souvorov A."/>
            <person name="Sung W."/>
            <person name="Tang Z."/>
            <person name="Tsuchiya D."/>
            <person name="Tu H."/>
            <person name="Vos H."/>
            <person name="Wang M."/>
            <person name="Wolf Y.I."/>
            <person name="Yamagata H."/>
            <person name="Yamada T."/>
            <person name="Ye Y."/>
            <person name="Shaw J.R."/>
            <person name="Andrews J."/>
            <person name="Crease T.J."/>
            <person name="Tang H."/>
            <person name="Lucas S.M."/>
            <person name="Robertson H.M."/>
            <person name="Bork P."/>
            <person name="Koonin E.V."/>
            <person name="Zdobnov E.M."/>
            <person name="Grigoriev I.V."/>
            <person name="Lynch M."/>
            <person name="Boore J.L."/>
        </authorList>
    </citation>
    <scope>NUCLEOTIDE SEQUENCE [LARGE SCALE GENOMIC DNA]</scope>
</reference>
<feature type="transmembrane region" description="Helical" evidence="1">
    <location>
        <begin position="111"/>
        <end position="132"/>
    </location>
</feature>
<keyword evidence="1" id="KW-1133">Transmembrane helix</keyword>
<dbReference type="PhylomeDB" id="E9GEB5"/>
<keyword evidence="1" id="KW-0472">Membrane</keyword>
<evidence type="ECO:0008006" key="4">
    <source>
        <dbReference type="Google" id="ProtNLM"/>
    </source>
</evidence>
<keyword evidence="3" id="KW-1185">Reference proteome</keyword>
<dbReference type="HOGENOM" id="CLU_152141_0_0_1"/>
<keyword evidence="1" id="KW-0812">Transmembrane</keyword>
<dbReference type="Proteomes" id="UP000000305">
    <property type="component" value="Unassembled WGS sequence"/>
</dbReference>
<accession>E9GEB5</accession>
<evidence type="ECO:0000313" key="2">
    <source>
        <dbReference type="EMBL" id="EFX82335.1"/>
    </source>
</evidence>
<feature type="transmembrane region" description="Helical" evidence="1">
    <location>
        <begin position="67"/>
        <end position="91"/>
    </location>
</feature>
<proteinExistence type="predicted"/>
<sequence>MACSVFTFGNSFLGIFAFILQIVALIVSGAQWIPDLVCTGIWGGVFLFFNGIVIVKNKWQSTEPIKHLACCAILIGLTLIGMNSWSISAYGPLIADCQSYLFGRISLCGRVAIDSLLISTGIFTVLLNVWIFSEASSLIAS</sequence>
<evidence type="ECO:0000256" key="1">
    <source>
        <dbReference type="SAM" id="Phobius"/>
    </source>
</evidence>